<feature type="domain" description="Histidine kinase" evidence="10">
    <location>
        <begin position="879"/>
        <end position="1083"/>
    </location>
</feature>
<feature type="domain" description="Response regulatory" evidence="11">
    <location>
        <begin position="1119"/>
        <end position="1234"/>
    </location>
</feature>
<feature type="domain" description="HTH araC/xylS-type" evidence="9">
    <location>
        <begin position="1266"/>
        <end position="1365"/>
    </location>
</feature>
<dbReference type="PRINTS" id="PR00344">
    <property type="entry name" value="BCTRLSENSOR"/>
</dbReference>
<evidence type="ECO:0000256" key="7">
    <source>
        <dbReference type="PROSITE-ProRule" id="PRU00169"/>
    </source>
</evidence>
<dbReference type="Gene3D" id="1.10.10.60">
    <property type="entry name" value="Homeodomain-like"/>
    <property type="match status" value="1"/>
</dbReference>
<dbReference type="InterPro" id="IPR004358">
    <property type="entry name" value="Sig_transdc_His_kin-like_C"/>
</dbReference>
<dbReference type="Pfam" id="PF00512">
    <property type="entry name" value="HisKA"/>
    <property type="match status" value="1"/>
</dbReference>
<feature type="modified residue" description="4-aspartylphosphate" evidence="7">
    <location>
        <position position="1167"/>
    </location>
</feature>
<dbReference type="SMART" id="SM00388">
    <property type="entry name" value="HisKA"/>
    <property type="match status" value="1"/>
</dbReference>
<dbReference type="SUPFAM" id="SSF55874">
    <property type="entry name" value="ATPase domain of HSP90 chaperone/DNA topoisomerase II/histidine kinase"/>
    <property type="match status" value="1"/>
</dbReference>
<dbReference type="PROSITE" id="PS50110">
    <property type="entry name" value="RESPONSE_REGULATORY"/>
    <property type="match status" value="1"/>
</dbReference>
<dbReference type="Gene3D" id="3.40.50.2300">
    <property type="match status" value="1"/>
</dbReference>
<proteinExistence type="predicted"/>
<dbReference type="GO" id="GO:0003700">
    <property type="term" value="F:DNA-binding transcription factor activity"/>
    <property type="evidence" value="ECO:0007669"/>
    <property type="project" value="InterPro"/>
</dbReference>
<dbReference type="SUPFAM" id="SSF46689">
    <property type="entry name" value="Homeodomain-like"/>
    <property type="match status" value="1"/>
</dbReference>
<dbReference type="Proteomes" id="UP000468388">
    <property type="component" value="Unassembled WGS sequence"/>
</dbReference>
<dbReference type="InterPro" id="IPR018062">
    <property type="entry name" value="HTH_AraC-typ_CS"/>
</dbReference>
<dbReference type="PANTHER" id="PTHR43547:SF2">
    <property type="entry name" value="HYBRID SIGNAL TRANSDUCTION HISTIDINE KINASE C"/>
    <property type="match status" value="1"/>
</dbReference>
<keyword evidence="5" id="KW-0238">DNA-binding</keyword>
<dbReference type="Gene3D" id="2.130.10.10">
    <property type="entry name" value="YVTN repeat-like/Quinoprotein amine dehydrogenase"/>
    <property type="match status" value="3"/>
</dbReference>
<dbReference type="InterPro" id="IPR015943">
    <property type="entry name" value="WD40/YVTN_repeat-like_dom_sf"/>
</dbReference>
<evidence type="ECO:0000259" key="9">
    <source>
        <dbReference type="PROSITE" id="PS01124"/>
    </source>
</evidence>
<evidence type="ECO:0000313" key="13">
    <source>
        <dbReference type="Proteomes" id="UP000468388"/>
    </source>
</evidence>
<dbReference type="InterPro" id="IPR011110">
    <property type="entry name" value="Reg_prop"/>
</dbReference>
<dbReference type="OrthoDB" id="1489484at2"/>
<dbReference type="Pfam" id="PF02518">
    <property type="entry name" value="HATPase_c"/>
    <property type="match status" value="1"/>
</dbReference>
<dbReference type="SMART" id="SM00387">
    <property type="entry name" value="HATPase_c"/>
    <property type="match status" value="1"/>
</dbReference>
<feature type="signal peptide" evidence="8">
    <location>
        <begin position="1"/>
        <end position="22"/>
    </location>
</feature>
<dbReference type="FunFam" id="2.60.40.10:FF:000791">
    <property type="entry name" value="Two-component system sensor histidine kinase/response regulator"/>
    <property type="match status" value="1"/>
</dbReference>
<dbReference type="Pfam" id="PF00072">
    <property type="entry name" value="Response_reg"/>
    <property type="match status" value="1"/>
</dbReference>
<evidence type="ECO:0000313" key="12">
    <source>
        <dbReference type="EMBL" id="MVT43990.1"/>
    </source>
</evidence>
<evidence type="ECO:0000256" key="1">
    <source>
        <dbReference type="ARBA" id="ARBA00000085"/>
    </source>
</evidence>
<sequence length="1369" mass="155229">MRLHQWLLNCLLFLAGHSYALAPSDPDNIRLEQLTTHEGLSQNTVRCLLQDKKGFIWIGTLNGLNRYDGRKFIVYRPNGISDNRIRELHEDKRGLIWVKTAEGRFHCFDPEKETFLEYQPDSLVKNYDHFFEASNGDIWLYGKAGGCLHIQKQQKHFITHTYNKQVNFIFEDKGIWIGTTNGLFRLDNGMLADAGKGNYIQAIRDQQQVYFITRQNGIFTLGGQHFVTPEHITNAALLPNSRLLLGTQQSGVYIADLLSGQTSSLLKDEITGHIDIITDQEKGIWINNHTGIVWYYDAAIQKTTRLELIPAAVIRLIDDCRYAFSADNKHHTWISTYGGGLYCFDKISGNLQHFSSTPDKSTGLSSNYLLSILQDRSGLIWVGAEHTGLNKIVPQSLNVTHIFPEEESAGRYTINSIKTIYEDSYNRIWVSTRNGTLYLYNNKLEKIRSLEHLLPGQCSNIYCITEDAKGYLWIGTKGNGLYIVHRDSLQQSARHFELPPGDTSSNSNRLVYTIMQDKQQRMWIGTFGSGLHMAVYKGGNNISFRQFFNSNETPVYIRCLLQDKDNRIWAGTNNGLLVFDPEALLRSNAAFTTYSPGNEIKTLCEDHKGRIWIGTTGGGFSRFMPKRKNFRTYTTQQGLSHDIVNGMLEDLQGNLWISTENGLTRFNPEKSTFEIFYFANNTLGNLFSEASCFRTHNGQLLMGSLNGFYGFYPEQLKTVSPDAPVILTGFNIAGNQRVNATGEITLEPGQKIFSIEFASLAYKNPQQNKYTYILNNYEDEWNTPSSYNIATYRNLPPGKYTFRVRGTNDDGTWSKQEASIHITVLPPFWRSNLAIGLYLLVLMALILGIRYITKRISRLQHAVELEQQLTEYKLNFFTNISHEFRTPLSLIMSAMESMAPGKHLHMMQKHVTYLMRLADQLLDFRKIQHKRMLLRVQQTDVIAFLKDICDGFTEQAAQKQISLQFHSNVPSHCMLADINKLDKMLYNLLSNALKFTPAGGHIVVQVKVDTELQIHVSDSGISIPPAKQHLVFQKFTQLNFSPTGTGIGLSLTKELAELHKGSISFRNNPDAGVTFSITLPITNEYTAEEIVSPDMTAVNIPAPYINETEDLPVPSSKYHLLIIEDNPDICEYLSTSLSRYFHIHTANNGREGLAQAIALAPDLVVCDVMLPEMNGLEIVQRIRSEFQTCHIPVVLLTALSSGEHQLKGIDAGADAYITKPFSIRFLLTNIIRIIEQREKIRKRFANDPGFFTVHISENEADQQFLDKLNQIIDRNIDNPQFSVDEFAAAMKLGRTLFFKKIKGLTGYSPNEYIRLVRVKKASELLNTGDYTIAEVAYKVGMNDPFYFSKCFKAQFGVPPSVHLKKVKAG</sequence>
<dbReference type="SUPFAM" id="SSF63829">
    <property type="entry name" value="Calcium-dependent phosphotriesterase"/>
    <property type="match status" value="3"/>
</dbReference>
<evidence type="ECO:0000259" key="11">
    <source>
        <dbReference type="PROSITE" id="PS50110"/>
    </source>
</evidence>
<keyword evidence="8" id="KW-0732">Signal</keyword>
<dbReference type="InterPro" id="IPR011123">
    <property type="entry name" value="Y_Y_Y"/>
</dbReference>
<dbReference type="Gene3D" id="1.10.287.130">
    <property type="match status" value="1"/>
</dbReference>
<evidence type="ECO:0000256" key="8">
    <source>
        <dbReference type="SAM" id="SignalP"/>
    </source>
</evidence>
<dbReference type="GO" id="GO:0000155">
    <property type="term" value="F:phosphorelay sensor kinase activity"/>
    <property type="evidence" value="ECO:0007669"/>
    <property type="project" value="InterPro"/>
</dbReference>
<dbReference type="SUPFAM" id="SSF52172">
    <property type="entry name" value="CheY-like"/>
    <property type="match status" value="1"/>
</dbReference>
<dbReference type="GO" id="GO:0043565">
    <property type="term" value="F:sequence-specific DNA binding"/>
    <property type="evidence" value="ECO:0007669"/>
    <property type="project" value="InterPro"/>
</dbReference>
<dbReference type="EMBL" id="WRXO01000009">
    <property type="protein sequence ID" value="MVT43990.1"/>
    <property type="molecule type" value="Genomic_DNA"/>
</dbReference>
<dbReference type="InterPro" id="IPR013783">
    <property type="entry name" value="Ig-like_fold"/>
</dbReference>
<dbReference type="RefSeq" id="WP_157302795.1">
    <property type="nucleotide sequence ID" value="NZ_BAAAZB010000001.1"/>
</dbReference>
<dbReference type="Pfam" id="PF12833">
    <property type="entry name" value="HTH_18"/>
    <property type="match status" value="1"/>
</dbReference>
<dbReference type="CDD" id="cd00082">
    <property type="entry name" value="HisKA"/>
    <property type="match status" value="1"/>
</dbReference>
<dbReference type="Pfam" id="PF07495">
    <property type="entry name" value="Y_Y_Y"/>
    <property type="match status" value="1"/>
</dbReference>
<gene>
    <name evidence="12" type="ORF">GO495_25570</name>
</gene>
<dbReference type="PROSITE" id="PS00041">
    <property type="entry name" value="HTH_ARAC_FAMILY_1"/>
    <property type="match status" value="1"/>
</dbReference>
<keyword evidence="6" id="KW-0804">Transcription</keyword>
<dbReference type="InterPro" id="IPR003661">
    <property type="entry name" value="HisK_dim/P_dom"/>
</dbReference>
<dbReference type="SUPFAM" id="SSF47384">
    <property type="entry name" value="Homodimeric domain of signal transducing histidine kinase"/>
    <property type="match status" value="1"/>
</dbReference>
<evidence type="ECO:0000259" key="10">
    <source>
        <dbReference type="PROSITE" id="PS50109"/>
    </source>
</evidence>
<evidence type="ECO:0000256" key="2">
    <source>
        <dbReference type="ARBA" id="ARBA00012438"/>
    </source>
</evidence>
<comment type="catalytic activity">
    <reaction evidence="1">
        <text>ATP + protein L-histidine = ADP + protein N-phospho-L-histidine.</text>
        <dbReference type="EC" id="2.7.13.3"/>
    </reaction>
</comment>
<dbReference type="SMART" id="SM00342">
    <property type="entry name" value="HTH_ARAC"/>
    <property type="match status" value="1"/>
</dbReference>
<evidence type="ECO:0000256" key="4">
    <source>
        <dbReference type="ARBA" id="ARBA00023015"/>
    </source>
</evidence>
<name>A0A6N8JFJ1_9BACT</name>
<comment type="caution">
    <text evidence="12">The sequence shown here is derived from an EMBL/GenBank/DDBJ whole genome shotgun (WGS) entry which is preliminary data.</text>
</comment>
<protein>
    <recommendedName>
        <fullName evidence="2">histidine kinase</fullName>
        <ecNumber evidence="2">2.7.13.3</ecNumber>
    </recommendedName>
</protein>
<evidence type="ECO:0000256" key="6">
    <source>
        <dbReference type="ARBA" id="ARBA00023163"/>
    </source>
</evidence>
<dbReference type="Gene3D" id="3.30.565.10">
    <property type="entry name" value="Histidine kinase-like ATPase, C-terminal domain"/>
    <property type="match status" value="1"/>
</dbReference>
<accession>A0A6N8JFJ1</accession>
<dbReference type="PANTHER" id="PTHR43547">
    <property type="entry name" value="TWO-COMPONENT HISTIDINE KINASE"/>
    <property type="match status" value="1"/>
</dbReference>
<dbReference type="InterPro" id="IPR018060">
    <property type="entry name" value="HTH_AraC"/>
</dbReference>
<dbReference type="InterPro" id="IPR005467">
    <property type="entry name" value="His_kinase_dom"/>
</dbReference>
<dbReference type="InterPro" id="IPR003594">
    <property type="entry name" value="HATPase_dom"/>
</dbReference>
<feature type="chain" id="PRO_5026835882" description="histidine kinase" evidence="8">
    <location>
        <begin position="23"/>
        <end position="1369"/>
    </location>
</feature>
<keyword evidence="13" id="KW-1185">Reference proteome</keyword>
<reference evidence="12 13" key="1">
    <citation type="submission" date="2019-12" db="EMBL/GenBank/DDBJ databases">
        <title>The draft genomic sequence of strain Chitinophaga oryziterrae JCM 16595.</title>
        <authorList>
            <person name="Zhang X."/>
        </authorList>
    </citation>
    <scope>NUCLEOTIDE SEQUENCE [LARGE SCALE GENOMIC DNA]</scope>
    <source>
        <strain evidence="12 13">JCM 16595</strain>
    </source>
</reference>
<dbReference type="InterPro" id="IPR036890">
    <property type="entry name" value="HATPase_C_sf"/>
</dbReference>
<dbReference type="Pfam" id="PF07494">
    <property type="entry name" value="Reg_prop"/>
    <property type="match status" value="6"/>
</dbReference>
<dbReference type="SMART" id="SM00448">
    <property type="entry name" value="REC"/>
    <property type="match status" value="1"/>
</dbReference>
<keyword evidence="4" id="KW-0805">Transcription regulation</keyword>
<dbReference type="InterPro" id="IPR036097">
    <property type="entry name" value="HisK_dim/P_sf"/>
</dbReference>
<dbReference type="PROSITE" id="PS01124">
    <property type="entry name" value="HTH_ARAC_FAMILY_2"/>
    <property type="match status" value="1"/>
</dbReference>
<dbReference type="PROSITE" id="PS50109">
    <property type="entry name" value="HIS_KIN"/>
    <property type="match status" value="1"/>
</dbReference>
<dbReference type="Gene3D" id="2.60.40.10">
    <property type="entry name" value="Immunoglobulins"/>
    <property type="match status" value="1"/>
</dbReference>
<evidence type="ECO:0000256" key="5">
    <source>
        <dbReference type="ARBA" id="ARBA00023125"/>
    </source>
</evidence>
<dbReference type="CDD" id="cd17574">
    <property type="entry name" value="REC_OmpR"/>
    <property type="match status" value="1"/>
</dbReference>
<dbReference type="InterPro" id="IPR011006">
    <property type="entry name" value="CheY-like_superfamily"/>
</dbReference>
<dbReference type="InterPro" id="IPR009057">
    <property type="entry name" value="Homeodomain-like_sf"/>
</dbReference>
<evidence type="ECO:0000256" key="3">
    <source>
        <dbReference type="ARBA" id="ARBA00022553"/>
    </source>
</evidence>
<organism evidence="12 13">
    <name type="scientific">Chitinophaga oryziterrae</name>
    <dbReference type="NCBI Taxonomy" id="1031224"/>
    <lineage>
        <taxon>Bacteria</taxon>
        <taxon>Pseudomonadati</taxon>
        <taxon>Bacteroidota</taxon>
        <taxon>Chitinophagia</taxon>
        <taxon>Chitinophagales</taxon>
        <taxon>Chitinophagaceae</taxon>
        <taxon>Chitinophaga</taxon>
    </lineage>
</organism>
<dbReference type="EC" id="2.7.13.3" evidence="2"/>
<keyword evidence="3 7" id="KW-0597">Phosphoprotein</keyword>
<dbReference type="InterPro" id="IPR001789">
    <property type="entry name" value="Sig_transdc_resp-reg_receiver"/>
</dbReference>